<protein>
    <recommendedName>
        <fullName evidence="3">Reverse transcriptase zinc-binding domain-containing protein</fullName>
    </recommendedName>
</protein>
<keyword evidence="2" id="KW-1185">Reference proteome</keyword>
<feature type="non-terminal residue" evidence="1">
    <location>
        <position position="1"/>
    </location>
</feature>
<comment type="caution">
    <text evidence="1">The sequence shown here is derived from an EMBL/GenBank/DDBJ whole genome shotgun (WGS) entry which is preliminary data.</text>
</comment>
<name>A0A8T0R460_PANVG</name>
<accession>A0A8T0R460</accession>
<proteinExistence type="predicted"/>
<dbReference type="AlphaFoldDB" id="A0A8T0R460"/>
<reference evidence="1" key="1">
    <citation type="submission" date="2020-05" db="EMBL/GenBank/DDBJ databases">
        <title>WGS assembly of Panicum virgatum.</title>
        <authorList>
            <person name="Lovell J.T."/>
            <person name="Jenkins J."/>
            <person name="Shu S."/>
            <person name="Juenger T.E."/>
            <person name="Schmutz J."/>
        </authorList>
    </citation>
    <scope>NUCLEOTIDE SEQUENCE</scope>
    <source>
        <strain evidence="1">AP13</strain>
    </source>
</reference>
<gene>
    <name evidence="1" type="ORF">PVAP13_6NG335966</name>
</gene>
<sequence>TLDESWCERCHGVLETDEHIFVGCSTAADVWGRIHVPILGDAFRHPWEIELVAPLPIAVKVDMLLLLLWHIWKARNGLIFERQVSTSQDILRRTLKDIDAWSCRYKKLRLEVQAWPEWIASCIL</sequence>
<evidence type="ECO:0000313" key="2">
    <source>
        <dbReference type="Proteomes" id="UP000823388"/>
    </source>
</evidence>
<dbReference type="EMBL" id="CM029048">
    <property type="protein sequence ID" value="KAG2580354.1"/>
    <property type="molecule type" value="Genomic_DNA"/>
</dbReference>
<organism evidence="1 2">
    <name type="scientific">Panicum virgatum</name>
    <name type="common">Blackwell switchgrass</name>
    <dbReference type="NCBI Taxonomy" id="38727"/>
    <lineage>
        <taxon>Eukaryota</taxon>
        <taxon>Viridiplantae</taxon>
        <taxon>Streptophyta</taxon>
        <taxon>Embryophyta</taxon>
        <taxon>Tracheophyta</taxon>
        <taxon>Spermatophyta</taxon>
        <taxon>Magnoliopsida</taxon>
        <taxon>Liliopsida</taxon>
        <taxon>Poales</taxon>
        <taxon>Poaceae</taxon>
        <taxon>PACMAD clade</taxon>
        <taxon>Panicoideae</taxon>
        <taxon>Panicodae</taxon>
        <taxon>Paniceae</taxon>
        <taxon>Panicinae</taxon>
        <taxon>Panicum</taxon>
        <taxon>Panicum sect. Hiantes</taxon>
    </lineage>
</organism>
<evidence type="ECO:0000313" key="1">
    <source>
        <dbReference type="EMBL" id="KAG2580354.1"/>
    </source>
</evidence>
<dbReference type="Proteomes" id="UP000823388">
    <property type="component" value="Chromosome 6N"/>
</dbReference>
<evidence type="ECO:0008006" key="3">
    <source>
        <dbReference type="Google" id="ProtNLM"/>
    </source>
</evidence>